<dbReference type="AlphaFoldDB" id="A0A928ZYH4"/>
<gene>
    <name evidence="1" type="ORF">IQ260_24280</name>
</gene>
<proteinExistence type="predicted"/>
<dbReference type="EMBL" id="JADEXP010000319">
    <property type="protein sequence ID" value="MBE9069765.1"/>
    <property type="molecule type" value="Genomic_DNA"/>
</dbReference>
<dbReference type="Proteomes" id="UP000615026">
    <property type="component" value="Unassembled WGS sequence"/>
</dbReference>
<accession>A0A928ZYH4</accession>
<evidence type="ECO:0000313" key="1">
    <source>
        <dbReference type="EMBL" id="MBE9069765.1"/>
    </source>
</evidence>
<organism evidence="1 2">
    <name type="scientific">Leptolyngbya cf. ectocarpi LEGE 11479</name>
    <dbReference type="NCBI Taxonomy" id="1828722"/>
    <lineage>
        <taxon>Bacteria</taxon>
        <taxon>Bacillati</taxon>
        <taxon>Cyanobacteriota</taxon>
        <taxon>Cyanophyceae</taxon>
        <taxon>Leptolyngbyales</taxon>
        <taxon>Leptolyngbyaceae</taxon>
        <taxon>Leptolyngbya group</taxon>
        <taxon>Leptolyngbya</taxon>
    </lineage>
</organism>
<evidence type="ECO:0000313" key="2">
    <source>
        <dbReference type="Proteomes" id="UP000615026"/>
    </source>
</evidence>
<protein>
    <submittedName>
        <fullName evidence="1">Uncharacterized protein</fullName>
    </submittedName>
</protein>
<sequence>MKYLKIEVPDVSALGEKIKQLESTPKYYNHPAVEVLQYIHRKARGGTEYYHQGPGFKLWAEVRHNSRDAEIVQKIAKKLPGLICFTEFERDDVYIIGTEKSDAFIRKLANECLSEEVYKKDQREQSYAKLTGKLMDLLVMGMTMTYTKSRFYFDMEFHEALDYACTQMKVDSKQYIACLCDHGDEFEMRLVRKKRTKLVNFLD</sequence>
<name>A0A928ZYH4_LEPEC</name>
<keyword evidence="2" id="KW-1185">Reference proteome</keyword>
<comment type="caution">
    <text evidence="1">The sequence shown here is derived from an EMBL/GenBank/DDBJ whole genome shotgun (WGS) entry which is preliminary data.</text>
</comment>
<reference evidence="1" key="1">
    <citation type="submission" date="2020-10" db="EMBL/GenBank/DDBJ databases">
        <authorList>
            <person name="Castelo-Branco R."/>
            <person name="Eusebio N."/>
            <person name="Adriana R."/>
            <person name="Vieira A."/>
            <person name="Brugerolle De Fraissinette N."/>
            <person name="Rezende De Castro R."/>
            <person name="Schneider M.P."/>
            <person name="Vasconcelos V."/>
            <person name="Leao P.N."/>
        </authorList>
    </citation>
    <scope>NUCLEOTIDE SEQUENCE</scope>
    <source>
        <strain evidence="1">LEGE 11479</strain>
    </source>
</reference>
<dbReference type="RefSeq" id="WP_193995652.1">
    <property type="nucleotide sequence ID" value="NZ_JADEXP010000319.1"/>
</dbReference>